<protein>
    <submittedName>
        <fullName evidence="3">Phospholipid scramblase 1-like</fullName>
    </submittedName>
</protein>
<keyword evidence="2" id="KW-1185">Reference proteome</keyword>
<evidence type="ECO:0000313" key="2">
    <source>
        <dbReference type="Proteomes" id="UP000008143"/>
    </source>
</evidence>
<sequence length="271" mass="30271">MSQGGQDPAKPIQTQPQWQSASGTSHPGQYSRPYPVVPPGIESLVEVDEVTFRKKVFETPDGQILYSVKQDWECCGNPLILKLKDPNKQEVLHAHLLAESKCCSSFKELQVEAPPGYPIAFVSYREGHGLQFAILNKQREPIYSYQITSFSAPKNPTEVAAPPRDPTNFGGFHYGYDLLFSISDEQRKPIFTSQVSSLSFPFHPTEICSVQGSHPIGRILKIKGKPSKIVIQFPRDLEAKMKAVILVTYLYMQCEVDGINSQNTVEQPAQC</sequence>
<dbReference type="Proteomes" id="UP000008143">
    <property type="component" value="Chromosome 3"/>
</dbReference>
<dbReference type="KEGG" id="xtr:116409592"/>
<proteinExistence type="predicted"/>
<dbReference type="RefSeq" id="XP_031754181.1">
    <property type="nucleotide sequence ID" value="XM_031898321.1"/>
</dbReference>
<dbReference type="OMA" id="CEVDGIN"/>
<evidence type="ECO:0000313" key="3">
    <source>
        <dbReference type="RefSeq" id="XP_031754181.1"/>
    </source>
</evidence>
<dbReference type="OrthoDB" id="191150at2759"/>
<dbReference type="AlphaFoldDB" id="A0A8J1JC04"/>
<evidence type="ECO:0000256" key="1">
    <source>
        <dbReference type="SAM" id="MobiDB-lite"/>
    </source>
</evidence>
<organism evidence="2 3">
    <name type="scientific">Xenopus tropicalis</name>
    <name type="common">Western clawed frog</name>
    <name type="synonym">Silurana tropicalis</name>
    <dbReference type="NCBI Taxonomy" id="8364"/>
    <lineage>
        <taxon>Eukaryota</taxon>
        <taxon>Metazoa</taxon>
        <taxon>Chordata</taxon>
        <taxon>Craniata</taxon>
        <taxon>Vertebrata</taxon>
        <taxon>Euteleostomi</taxon>
        <taxon>Amphibia</taxon>
        <taxon>Batrachia</taxon>
        <taxon>Anura</taxon>
        <taxon>Pipoidea</taxon>
        <taxon>Pipidae</taxon>
        <taxon>Xenopodinae</taxon>
        <taxon>Xenopus</taxon>
        <taxon>Silurana</taxon>
    </lineage>
</organism>
<feature type="compositionally biased region" description="Polar residues" evidence="1">
    <location>
        <begin position="12"/>
        <end position="28"/>
    </location>
</feature>
<reference evidence="3" key="1">
    <citation type="submission" date="2025-08" db="UniProtKB">
        <authorList>
            <consortium name="RefSeq"/>
        </authorList>
    </citation>
    <scope>IDENTIFICATION</scope>
    <source>
        <strain evidence="3">Nigerian</strain>
        <tissue evidence="3">Liver and blood</tissue>
    </source>
</reference>
<dbReference type="GeneID" id="116409592"/>
<evidence type="ECO:0000313" key="4">
    <source>
        <dbReference type="Xenbase" id="XB-GENE-29095351"/>
    </source>
</evidence>
<name>A0A8J1JC04_XENTR</name>
<accession>A0A8J1JC04</accession>
<gene>
    <name evidence="3 4" type="primary">LOC116409592</name>
</gene>
<dbReference type="AGR" id="Xenbase:XB-GENE-29095351"/>
<dbReference type="Xenbase" id="XB-GENE-29095351">
    <property type="gene designation" value="LOC116409592"/>
</dbReference>
<feature type="region of interest" description="Disordered" evidence="1">
    <location>
        <begin position="1"/>
        <end position="33"/>
    </location>
</feature>